<proteinExistence type="predicted"/>
<dbReference type="Proteomes" id="UP000007460">
    <property type="component" value="Chromosome"/>
</dbReference>
<reference evidence="2 3" key="1">
    <citation type="journal article" date="2010" name="J. Bacteriol.">
        <title>Complete genome sequence of "Candidatus Puniceispirillum marinum" IMCC1322, a representative of the SAR116 clade in the Alphaproteobacteria.</title>
        <authorList>
            <person name="Oh H.M."/>
            <person name="Kwon K.K."/>
            <person name="Kang I."/>
            <person name="Kang S.G."/>
            <person name="Lee J.H."/>
            <person name="Kim S.J."/>
            <person name="Cho J.C."/>
        </authorList>
    </citation>
    <scope>NUCLEOTIDE SEQUENCE [LARGE SCALE GENOMIC DNA]</scope>
    <source>
        <strain evidence="2 3">IMCC1322</strain>
    </source>
</reference>
<sequence>MKQITIYLTALFMALSCAHLSYAVTDSGYTPVCEGVFETGSVCRTTPERYEVVIYEMGVCTANPMTGTSFNRDVCSTTFVNTAGFTYDFVSVIGGNTELDGVSTRPANGTYKYPYMVMGTTFGLRASFNDGTNTYYSEADQDLNTTGPSVNFSESLKNFGEDDPSSGSNACDPEYLDAPVDVGTISAYITSASLDKPGALDKETVVTGRGNKVLCTNADRLVGLINLTNPFTISADTINMQFNFNITNYGVQFFNEDGDTVPNDVGSGPFSGSFVVTNR</sequence>
<feature type="chain" id="PRO_5003070012" evidence="1">
    <location>
        <begin position="24"/>
        <end position="279"/>
    </location>
</feature>
<dbReference type="AlphaFoldDB" id="D5BP94"/>
<evidence type="ECO:0000313" key="2">
    <source>
        <dbReference type="EMBL" id="ADE38376.1"/>
    </source>
</evidence>
<keyword evidence="3" id="KW-1185">Reference proteome</keyword>
<keyword evidence="1" id="KW-0732">Signal</keyword>
<dbReference type="EMBL" id="CP001751">
    <property type="protein sequence ID" value="ADE38376.1"/>
    <property type="molecule type" value="Genomic_DNA"/>
</dbReference>
<dbReference type="OrthoDB" id="539844at2"/>
<evidence type="ECO:0000256" key="1">
    <source>
        <dbReference type="SAM" id="SignalP"/>
    </source>
</evidence>
<protein>
    <submittedName>
        <fullName evidence="2">Uncharacterized protein</fullName>
    </submittedName>
</protein>
<dbReference type="RefSeq" id="WP_013045006.1">
    <property type="nucleotide sequence ID" value="NC_014010.1"/>
</dbReference>
<dbReference type="PROSITE" id="PS51257">
    <property type="entry name" value="PROKAR_LIPOPROTEIN"/>
    <property type="match status" value="1"/>
</dbReference>
<evidence type="ECO:0000313" key="3">
    <source>
        <dbReference type="Proteomes" id="UP000007460"/>
    </source>
</evidence>
<feature type="signal peptide" evidence="1">
    <location>
        <begin position="1"/>
        <end position="23"/>
    </location>
</feature>
<gene>
    <name evidence="2" type="ordered locus">SAR116_0133</name>
</gene>
<dbReference type="eggNOG" id="ENOG5034382">
    <property type="taxonomic scope" value="Bacteria"/>
</dbReference>
<organism evidence="2 3">
    <name type="scientific">Puniceispirillum marinum (strain IMCC1322)</name>
    <dbReference type="NCBI Taxonomy" id="488538"/>
    <lineage>
        <taxon>Bacteria</taxon>
        <taxon>Pseudomonadati</taxon>
        <taxon>Pseudomonadota</taxon>
        <taxon>Alphaproteobacteria</taxon>
        <taxon>Candidatus Puniceispirillales</taxon>
        <taxon>Candidatus Puniceispirillaceae</taxon>
        <taxon>Candidatus Puniceispirillum</taxon>
    </lineage>
</organism>
<dbReference type="HOGENOM" id="CLU_997050_0_0_5"/>
<dbReference type="STRING" id="488538.SAR116_0133"/>
<accession>D5BP94</accession>
<name>D5BP94_PUNMI</name>
<dbReference type="KEGG" id="apb:SAR116_0133"/>